<feature type="signal peptide" evidence="2">
    <location>
        <begin position="1"/>
        <end position="24"/>
    </location>
</feature>
<feature type="region of interest" description="Disordered" evidence="1">
    <location>
        <begin position="24"/>
        <end position="123"/>
    </location>
</feature>
<dbReference type="Gene3D" id="1.25.40.10">
    <property type="entry name" value="Tetratricopeptide repeat domain"/>
    <property type="match status" value="1"/>
</dbReference>
<feature type="region of interest" description="Disordered" evidence="1">
    <location>
        <begin position="262"/>
        <end position="308"/>
    </location>
</feature>
<proteinExistence type="predicted"/>
<protein>
    <submittedName>
        <fullName evidence="3">Uncharacterized protein</fullName>
    </submittedName>
</protein>
<comment type="caution">
    <text evidence="3">The sequence shown here is derived from an EMBL/GenBank/DDBJ whole genome shotgun (WGS) entry which is preliminary data.</text>
</comment>
<sequence length="308" mass="33901">MDAGRRQALCLFLRAVSLLHPGQDECMEEVEEEEEDDGMGDDECLENEFGGCEEEESGRDVEEEKEEGEEDEEDEEDEEEDGVKQEENTGGGKKNAGKHAIPPKPIASPRTGSGSPGSLGEYRCHAIPPNPVASLRTGSGSPRMYFPKVEEEDGTSLHAITLGAKALTECIAILSTPPFSSLPPSLPPTPSVSTLENPRYLHYCALLELGRLHATLPSLPPSLRPSLPPSLPSVYYRQAVALAPERVEALLLLGTARAKEGAREEGREVLREAVGRAEEREGRLRRERGKKRRRWRREGQEEEGKKKG</sequence>
<dbReference type="EMBL" id="SDOX01000047">
    <property type="protein sequence ID" value="TFJ83290.1"/>
    <property type="molecule type" value="Genomic_DNA"/>
</dbReference>
<evidence type="ECO:0000256" key="1">
    <source>
        <dbReference type="SAM" id="MobiDB-lite"/>
    </source>
</evidence>
<evidence type="ECO:0000313" key="3">
    <source>
        <dbReference type="EMBL" id="TFJ83290.1"/>
    </source>
</evidence>
<feature type="compositionally biased region" description="Basic and acidic residues" evidence="1">
    <location>
        <begin position="297"/>
        <end position="308"/>
    </location>
</feature>
<evidence type="ECO:0000256" key="2">
    <source>
        <dbReference type="SAM" id="SignalP"/>
    </source>
</evidence>
<feature type="non-terminal residue" evidence="3">
    <location>
        <position position="308"/>
    </location>
</feature>
<feature type="compositionally biased region" description="Basic and acidic residues" evidence="1">
    <location>
        <begin position="262"/>
        <end position="284"/>
    </location>
</feature>
<accession>A0A4D9CVR9</accession>
<feature type="compositionally biased region" description="Acidic residues" evidence="1">
    <location>
        <begin position="25"/>
        <end position="81"/>
    </location>
</feature>
<gene>
    <name evidence="3" type="ORF">NSK_005354</name>
</gene>
<organism evidence="3 4">
    <name type="scientific">Nannochloropsis salina CCMP1776</name>
    <dbReference type="NCBI Taxonomy" id="1027361"/>
    <lineage>
        <taxon>Eukaryota</taxon>
        <taxon>Sar</taxon>
        <taxon>Stramenopiles</taxon>
        <taxon>Ochrophyta</taxon>
        <taxon>Eustigmatophyceae</taxon>
        <taxon>Eustigmatales</taxon>
        <taxon>Monodopsidaceae</taxon>
        <taxon>Microchloropsis</taxon>
        <taxon>Microchloropsis salina</taxon>
    </lineage>
</organism>
<dbReference type="InterPro" id="IPR011990">
    <property type="entry name" value="TPR-like_helical_dom_sf"/>
</dbReference>
<feature type="chain" id="PRO_5020039906" evidence="2">
    <location>
        <begin position="25"/>
        <end position="308"/>
    </location>
</feature>
<feature type="compositionally biased region" description="Basic residues" evidence="1">
    <location>
        <begin position="285"/>
        <end position="296"/>
    </location>
</feature>
<dbReference type="Proteomes" id="UP000355283">
    <property type="component" value="Unassembled WGS sequence"/>
</dbReference>
<keyword evidence="4" id="KW-1185">Reference proteome</keyword>
<evidence type="ECO:0000313" key="4">
    <source>
        <dbReference type="Proteomes" id="UP000355283"/>
    </source>
</evidence>
<name>A0A4D9CVR9_9STRA</name>
<dbReference type="AlphaFoldDB" id="A0A4D9CVR9"/>
<keyword evidence="2" id="KW-0732">Signal</keyword>
<reference evidence="3 4" key="1">
    <citation type="submission" date="2019-01" db="EMBL/GenBank/DDBJ databases">
        <title>Nuclear Genome Assembly of the Microalgal Biofuel strain Nannochloropsis salina CCMP1776.</title>
        <authorList>
            <person name="Hovde B."/>
        </authorList>
    </citation>
    <scope>NUCLEOTIDE SEQUENCE [LARGE SCALE GENOMIC DNA]</scope>
    <source>
        <strain evidence="3 4">CCMP1776</strain>
    </source>
</reference>